<keyword evidence="2" id="KW-1185">Reference proteome</keyword>
<comment type="caution">
    <text evidence="1">The sequence shown here is derived from an EMBL/GenBank/DDBJ whole genome shotgun (WGS) entry which is preliminary data.</text>
</comment>
<proteinExistence type="predicted"/>
<dbReference type="PROSITE" id="PS51257">
    <property type="entry name" value="PROKAR_LIPOPROTEIN"/>
    <property type="match status" value="1"/>
</dbReference>
<dbReference type="AlphaFoldDB" id="A0A4Q7NZG3"/>
<evidence type="ECO:0000313" key="1">
    <source>
        <dbReference type="EMBL" id="RZS92450.1"/>
    </source>
</evidence>
<sequence>MKTYICIILIALVFVGCSKDDGVTTFSANSINFVQSDGRAIVDRDCIDPNGQYAIVIEANAVGSGPDTPTKIEFTVNGALYSTTFTNDEMKIIPITLQDGNNIAELVTNGISSSIYVIVQDDFVLVP</sequence>
<dbReference type="Proteomes" id="UP000292262">
    <property type="component" value="Unassembled WGS sequence"/>
</dbReference>
<accession>A0A4Q7NZG3</accession>
<dbReference type="OrthoDB" id="839399at2"/>
<gene>
    <name evidence="1" type="ORF">EV197_2588</name>
</gene>
<dbReference type="RefSeq" id="WP_130287134.1">
    <property type="nucleotide sequence ID" value="NZ_SGXE01000003.1"/>
</dbReference>
<name>A0A4Q7NZG3_9FLAO</name>
<organism evidence="1 2">
    <name type="scientific">Aquimarina brevivitae</name>
    <dbReference type="NCBI Taxonomy" id="323412"/>
    <lineage>
        <taxon>Bacteria</taxon>
        <taxon>Pseudomonadati</taxon>
        <taxon>Bacteroidota</taxon>
        <taxon>Flavobacteriia</taxon>
        <taxon>Flavobacteriales</taxon>
        <taxon>Flavobacteriaceae</taxon>
        <taxon>Aquimarina</taxon>
    </lineage>
</organism>
<evidence type="ECO:0000313" key="2">
    <source>
        <dbReference type="Proteomes" id="UP000292262"/>
    </source>
</evidence>
<dbReference type="EMBL" id="SGXE01000003">
    <property type="protein sequence ID" value="RZS92450.1"/>
    <property type="molecule type" value="Genomic_DNA"/>
</dbReference>
<reference evidence="1 2" key="1">
    <citation type="submission" date="2019-02" db="EMBL/GenBank/DDBJ databases">
        <title>Genomic Encyclopedia of Type Strains, Phase IV (KMG-IV): sequencing the most valuable type-strain genomes for metagenomic binning, comparative biology and taxonomic classification.</title>
        <authorList>
            <person name="Goeker M."/>
        </authorList>
    </citation>
    <scope>NUCLEOTIDE SEQUENCE [LARGE SCALE GENOMIC DNA]</scope>
    <source>
        <strain evidence="1 2">DSM 17196</strain>
    </source>
</reference>
<protein>
    <submittedName>
        <fullName evidence="1">Uncharacterized protein</fullName>
    </submittedName>
</protein>